<dbReference type="InterPro" id="IPR029787">
    <property type="entry name" value="Nucleotide_cyclase"/>
</dbReference>
<dbReference type="CDD" id="cd01949">
    <property type="entry name" value="GGDEF"/>
    <property type="match status" value="1"/>
</dbReference>
<name>A0A6B3SSW7_9BURK</name>
<dbReference type="NCBIfam" id="TIGR00229">
    <property type="entry name" value="sensory_box"/>
    <property type="match status" value="2"/>
</dbReference>
<evidence type="ECO:0000259" key="4">
    <source>
        <dbReference type="PROSITE" id="PS50887"/>
    </source>
</evidence>
<evidence type="ECO:0000256" key="1">
    <source>
        <dbReference type="ARBA" id="ARBA00051114"/>
    </source>
</evidence>
<gene>
    <name evidence="5" type="ORF">G3574_21970</name>
</gene>
<feature type="domain" description="EAL" evidence="3">
    <location>
        <begin position="433"/>
        <end position="684"/>
    </location>
</feature>
<dbReference type="SMART" id="SM00091">
    <property type="entry name" value="PAS"/>
    <property type="match status" value="2"/>
</dbReference>
<sequence>MKADEPISFSSSVGSDELFQRLFRRHGSIMLLIDPASERIIDANRAAAAFYGYREDELRNMPITRINTHSPEEIRSEMQQAVEEKRNYFFFHHRLADGQVRNVEVHSSTIESRMGTLLFSIVFDVTKRRQAEEAQRMASLVYQNSHEAMSVVDKRGLVVTVNPAFSEITGYAPQDIIGRDIAILGSDREDPQTFNDMMASVLATGKWQGELWTRRRDGEKFLRSLSINTVHGDDGGIVCRVSQFSDITRRKESDALIWRQANFDALTGLPNRSMFHDRLEQALKKAQRNDAGVALLFLDLDGFKEVNDTLGHGMGDRVLQAAARRLQQCVRETDTVARLGGDEFSVIIGDVANVHDVERAVHAILHIMCQPFDIGAEPIYLSASVGITFYPDDGEEGATLLKNADQAMYAAKEQGRNRFSFFMSSMQDAAQARKRLVNDLRVALAENQFCLHYQPIVELRTGAIHKAEALVRWQHPRHGLVSPAAFIPIAEQTGLIAELGDWVFRQAARDAARWYRAGKRDFQVSVNVSPLQFQSGGIDHHAWLRHLQGLGIAGQNIVVEITESILMDKGAEVTESLLRFRDAGMQVALDDFGTGYSSLAYLKKFDIDYIKIDRAFVQNLAPGSDDLALCEAIIVMTHKLGMKVIAEGVETEMQRDLLAASGCDYAQGYLFSRPVCAEDFDKLL</sequence>
<dbReference type="InterPro" id="IPR001633">
    <property type="entry name" value="EAL_dom"/>
</dbReference>
<dbReference type="PROSITE" id="PS50883">
    <property type="entry name" value="EAL"/>
    <property type="match status" value="1"/>
</dbReference>
<keyword evidence="6" id="KW-1185">Reference proteome</keyword>
<dbReference type="CDD" id="cd01948">
    <property type="entry name" value="EAL"/>
    <property type="match status" value="1"/>
</dbReference>
<dbReference type="SMART" id="SM00052">
    <property type="entry name" value="EAL"/>
    <property type="match status" value="1"/>
</dbReference>
<dbReference type="InterPro" id="IPR052155">
    <property type="entry name" value="Biofilm_reg_signaling"/>
</dbReference>
<dbReference type="NCBIfam" id="TIGR00254">
    <property type="entry name" value="GGDEF"/>
    <property type="match status" value="1"/>
</dbReference>
<dbReference type="FunFam" id="3.30.70.270:FF:000001">
    <property type="entry name" value="Diguanylate cyclase domain protein"/>
    <property type="match status" value="1"/>
</dbReference>
<dbReference type="CDD" id="cd00130">
    <property type="entry name" value="PAS"/>
    <property type="match status" value="2"/>
</dbReference>
<dbReference type="Pfam" id="PF08448">
    <property type="entry name" value="PAS_4"/>
    <property type="match status" value="1"/>
</dbReference>
<organism evidence="5 6">
    <name type="scientific">Noviherbaspirillum galbum</name>
    <dbReference type="NCBI Taxonomy" id="2709383"/>
    <lineage>
        <taxon>Bacteria</taxon>
        <taxon>Pseudomonadati</taxon>
        <taxon>Pseudomonadota</taxon>
        <taxon>Betaproteobacteria</taxon>
        <taxon>Burkholderiales</taxon>
        <taxon>Oxalobacteraceae</taxon>
        <taxon>Noviherbaspirillum</taxon>
    </lineage>
</organism>
<evidence type="ECO:0000259" key="3">
    <source>
        <dbReference type="PROSITE" id="PS50883"/>
    </source>
</evidence>
<dbReference type="InterPro" id="IPR035919">
    <property type="entry name" value="EAL_sf"/>
</dbReference>
<comment type="catalytic activity">
    <reaction evidence="1">
        <text>3',3'-c-di-GMP + H2O = 5'-phosphoguanylyl(3'-&gt;5')guanosine + H(+)</text>
        <dbReference type="Rhea" id="RHEA:24902"/>
        <dbReference type="ChEBI" id="CHEBI:15377"/>
        <dbReference type="ChEBI" id="CHEBI:15378"/>
        <dbReference type="ChEBI" id="CHEBI:58754"/>
        <dbReference type="ChEBI" id="CHEBI:58805"/>
        <dbReference type="EC" id="3.1.4.52"/>
    </reaction>
    <physiologicalReaction direction="left-to-right" evidence="1">
        <dbReference type="Rhea" id="RHEA:24903"/>
    </physiologicalReaction>
</comment>
<dbReference type="InterPro" id="IPR043128">
    <property type="entry name" value="Rev_trsase/Diguanyl_cyclase"/>
</dbReference>
<evidence type="ECO:0000313" key="6">
    <source>
        <dbReference type="Proteomes" id="UP000482155"/>
    </source>
</evidence>
<dbReference type="Pfam" id="PF00563">
    <property type="entry name" value="EAL"/>
    <property type="match status" value="1"/>
</dbReference>
<feature type="domain" description="PAS" evidence="2">
    <location>
        <begin position="15"/>
        <end position="85"/>
    </location>
</feature>
<dbReference type="GO" id="GO:0071111">
    <property type="term" value="F:cyclic-guanylate-specific phosphodiesterase activity"/>
    <property type="evidence" value="ECO:0007669"/>
    <property type="project" value="UniProtKB-EC"/>
</dbReference>
<dbReference type="Gene3D" id="3.30.70.270">
    <property type="match status" value="1"/>
</dbReference>
<dbReference type="SUPFAM" id="SSF55073">
    <property type="entry name" value="Nucleotide cyclase"/>
    <property type="match status" value="1"/>
</dbReference>
<dbReference type="SUPFAM" id="SSF55785">
    <property type="entry name" value="PYP-like sensor domain (PAS domain)"/>
    <property type="match status" value="2"/>
</dbReference>
<dbReference type="SMART" id="SM00267">
    <property type="entry name" value="GGDEF"/>
    <property type="match status" value="1"/>
</dbReference>
<dbReference type="Pfam" id="PF00990">
    <property type="entry name" value="GGDEF"/>
    <property type="match status" value="1"/>
</dbReference>
<dbReference type="PANTHER" id="PTHR44757">
    <property type="entry name" value="DIGUANYLATE CYCLASE DGCP"/>
    <property type="match status" value="1"/>
</dbReference>
<dbReference type="AlphaFoldDB" id="A0A6B3SSW7"/>
<dbReference type="Gene3D" id="3.30.450.20">
    <property type="entry name" value="PAS domain"/>
    <property type="match status" value="2"/>
</dbReference>
<dbReference type="Pfam" id="PF13426">
    <property type="entry name" value="PAS_9"/>
    <property type="match status" value="1"/>
</dbReference>
<feature type="domain" description="GGDEF" evidence="4">
    <location>
        <begin position="291"/>
        <end position="424"/>
    </location>
</feature>
<dbReference type="Proteomes" id="UP000482155">
    <property type="component" value="Unassembled WGS sequence"/>
</dbReference>
<dbReference type="SUPFAM" id="SSF141868">
    <property type="entry name" value="EAL domain-like"/>
    <property type="match status" value="1"/>
</dbReference>
<dbReference type="InterPro" id="IPR035965">
    <property type="entry name" value="PAS-like_dom_sf"/>
</dbReference>
<dbReference type="InterPro" id="IPR013656">
    <property type="entry name" value="PAS_4"/>
</dbReference>
<evidence type="ECO:0000313" key="5">
    <source>
        <dbReference type="EMBL" id="NEX63754.1"/>
    </source>
</evidence>
<dbReference type="PROSITE" id="PS50112">
    <property type="entry name" value="PAS"/>
    <property type="match status" value="2"/>
</dbReference>
<comment type="caution">
    <text evidence="5">The sequence shown here is derived from an EMBL/GenBank/DDBJ whole genome shotgun (WGS) entry which is preliminary data.</text>
</comment>
<reference evidence="5 6" key="1">
    <citation type="submission" date="2020-02" db="EMBL/GenBank/DDBJ databases">
        <authorList>
            <person name="Kim M.K."/>
        </authorList>
    </citation>
    <scope>NUCLEOTIDE SEQUENCE [LARGE SCALE GENOMIC DNA]</scope>
    <source>
        <strain evidence="5 6">17J57-3</strain>
    </source>
</reference>
<dbReference type="InterPro" id="IPR000160">
    <property type="entry name" value="GGDEF_dom"/>
</dbReference>
<feature type="domain" description="PAS" evidence="2">
    <location>
        <begin position="134"/>
        <end position="205"/>
    </location>
</feature>
<protein>
    <submittedName>
        <fullName evidence="5">EAL domain-containing protein</fullName>
    </submittedName>
</protein>
<dbReference type="PROSITE" id="PS50887">
    <property type="entry name" value="GGDEF"/>
    <property type="match status" value="1"/>
</dbReference>
<dbReference type="Gene3D" id="3.20.20.450">
    <property type="entry name" value="EAL domain"/>
    <property type="match status" value="1"/>
</dbReference>
<dbReference type="InterPro" id="IPR000014">
    <property type="entry name" value="PAS"/>
</dbReference>
<accession>A0A6B3SSW7</accession>
<evidence type="ECO:0000259" key="2">
    <source>
        <dbReference type="PROSITE" id="PS50112"/>
    </source>
</evidence>
<dbReference type="FunFam" id="3.20.20.450:FF:000001">
    <property type="entry name" value="Cyclic di-GMP phosphodiesterase yahA"/>
    <property type="match status" value="1"/>
</dbReference>
<proteinExistence type="predicted"/>
<dbReference type="EMBL" id="JAAIVB010000075">
    <property type="protein sequence ID" value="NEX63754.1"/>
    <property type="molecule type" value="Genomic_DNA"/>
</dbReference>
<dbReference type="PANTHER" id="PTHR44757:SF2">
    <property type="entry name" value="BIOFILM ARCHITECTURE MAINTENANCE PROTEIN MBAA"/>
    <property type="match status" value="1"/>
</dbReference>
<dbReference type="GO" id="GO:0071732">
    <property type="term" value="P:cellular response to nitric oxide"/>
    <property type="evidence" value="ECO:0007669"/>
    <property type="project" value="UniProtKB-ARBA"/>
</dbReference>